<evidence type="ECO:0000256" key="3">
    <source>
        <dbReference type="SAM" id="MobiDB-lite"/>
    </source>
</evidence>
<dbReference type="CDD" id="cd15887">
    <property type="entry name" value="SNARE_SNAP29N"/>
    <property type="match status" value="1"/>
</dbReference>
<dbReference type="InterPro" id="IPR000727">
    <property type="entry name" value="T_SNARE_dom"/>
</dbReference>
<feature type="region of interest" description="Disordered" evidence="3">
    <location>
        <begin position="139"/>
        <end position="163"/>
    </location>
</feature>
<feature type="compositionally biased region" description="Low complexity" evidence="3">
    <location>
        <begin position="139"/>
        <end position="157"/>
    </location>
</feature>
<dbReference type="Gene3D" id="1.20.5.110">
    <property type="match status" value="2"/>
</dbReference>
<dbReference type="EMBL" id="ACPB03002836">
    <property type="status" value="NOT_ANNOTATED_CDS"/>
    <property type="molecule type" value="Genomic_DNA"/>
</dbReference>
<dbReference type="PANTHER" id="PTHR19305:SF9">
    <property type="entry name" value="SYNAPTOSOMAL-ASSOCIATED PROTEIN 29"/>
    <property type="match status" value="1"/>
</dbReference>
<comment type="similarity">
    <text evidence="1">Belongs to the SNAP-25 family.</text>
</comment>
<dbReference type="CDD" id="cd15856">
    <property type="entry name" value="SNARE_SNAP29C"/>
    <property type="match status" value="1"/>
</dbReference>
<dbReference type="PANTHER" id="PTHR19305">
    <property type="entry name" value="SYNAPTOSOMAL ASSOCIATED PROTEIN"/>
    <property type="match status" value="1"/>
</dbReference>
<accession>A0ABL0EFR2</accession>
<proteinExistence type="inferred from homology"/>
<keyword evidence="6" id="KW-1185">Reference proteome</keyword>
<feature type="domain" description="T-SNARE coiled-coil homology" evidence="4">
    <location>
        <begin position="205"/>
        <end position="259"/>
    </location>
</feature>
<organism evidence="5 6">
    <name type="scientific">Rhodnius prolixus</name>
    <name type="common">Triatomid bug</name>
    <dbReference type="NCBI Taxonomy" id="13249"/>
    <lineage>
        <taxon>Eukaryota</taxon>
        <taxon>Metazoa</taxon>
        <taxon>Ecdysozoa</taxon>
        <taxon>Arthropoda</taxon>
        <taxon>Hexapoda</taxon>
        <taxon>Insecta</taxon>
        <taxon>Pterygota</taxon>
        <taxon>Neoptera</taxon>
        <taxon>Paraneoptera</taxon>
        <taxon>Hemiptera</taxon>
        <taxon>Heteroptera</taxon>
        <taxon>Panheteroptera</taxon>
        <taxon>Cimicomorpha</taxon>
        <taxon>Reduviidae</taxon>
        <taxon>Triatominae</taxon>
        <taxon>Rhodnius</taxon>
    </lineage>
</organism>
<name>A0ABL0EFR2_RHOPR</name>
<feature type="coiled-coil region" evidence="2">
    <location>
        <begin position="55"/>
        <end position="110"/>
    </location>
</feature>
<sequence length="261" mass="29293">MANFHRGNNTLLDDDDVDDEYFLRGPTRNYNYDNNFSNGVSSAVSEQWDLDNRKAELLDKRLEIEEKTIKSTQRTLQHLRNSEYVGVATAEELLHQREQLERTGKNLDDINSTLRFSQKHIQGIKSVFGGLKNLISGKPSAPVKKPSTSSSSEADPSLGSGSALCRVLDKSSSPSGLHPVLTDKYVDQPEREVHDPHNKQEVLNENMEQILDSVKKLKDLASGLGEEIEGQNDMIESIIGKAERADRTLARQNKDIHKLLK</sequence>
<keyword evidence="2" id="KW-0175">Coiled coil</keyword>
<dbReference type="Proteomes" id="UP000015103">
    <property type="component" value="Unassembled WGS sequence"/>
</dbReference>
<feature type="domain" description="T-SNARE coiled-coil homology" evidence="4">
    <location>
        <begin position="62"/>
        <end position="124"/>
    </location>
</feature>
<evidence type="ECO:0000313" key="6">
    <source>
        <dbReference type="Proteomes" id="UP000015103"/>
    </source>
</evidence>
<reference evidence="5" key="1">
    <citation type="submission" date="2025-05" db="UniProtKB">
        <authorList>
            <consortium name="EnsemblMetazoa"/>
        </authorList>
    </citation>
    <scope>IDENTIFICATION</scope>
</reference>
<dbReference type="SUPFAM" id="SSF58038">
    <property type="entry name" value="SNARE fusion complex"/>
    <property type="match status" value="2"/>
</dbReference>
<evidence type="ECO:0000256" key="2">
    <source>
        <dbReference type="SAM" id="Coils"/>
    </source>
</evidence>
<dbReference type="EnsemblMetazoa" id="RPRC014243.R120">
    <property type="protein sequence ID" value="RPRC014243.P120"/>
    <property type="gene ID" value="RPRC014243"/>
</dbReference>
<dbReference type="PROSITE" id="PS50192">
    <property type="entry name" value="T_SNARE"/>
    <property type="match status" value="2"/>
</dbReference>
<evidence type="ECO:0000256" key="1">
    <source>
        <dbReference type="ARBA" id="ARBA00009480"/>
    </source>
</evidence>
<evidence type="ECO:0000259" key="4">
    <source>
        <dbReference type="PROSITE" id="PS50192"/>
    </source>
</evidence>
<evidence type="ECO:0000313" key="5">
    <source>
        <dbReference type="EnsemblMetazoa" id="RPRC014243.P120"/>
    </source>
</evidence>
<protein>
    <recommendedName>
        <fullName evidence="4">t-SNARE coiled-coil homology domain-containing protein</fullName>
    </recommendedName>
</protein>
<dbReference type="SMART" id="SM00397">
    <property type="entry name" value="t_SNARE"/>
    <property type="match status" value="2"/>
</dbReference>